<proteinExistence type="predicted"/>
<dbReference type="AlphaFoldDB" id="A0A1W1BZY3"/>
<feature type="transmembrane region" description="Helical" evidence="1">
    <location>
        <begin position="297"/>
        <end position="314"/>
    </location>
</feature>
<evidence type="ECO:0000313" key="2">
    <source>
        <dbReference type="EMBL" id="SFV59066.1"/>
    </source>
</evidence>
<keyword evidence="1" id="KW-0472">Membrane</keyword>
<keyword evidence="1" id="KW-1133">Transmembrane helix</keyword>
<feature type="transmembrane region" description="Helical" evidence="1">
    <location>
        <begin position="334"/>
        <end position="354"/>
    </location>
</feature>
<evidence type="ECO:0000256" key="1">
    <source>
        <dbReference type="SAM" id="Phobius"/>
    </source>
</evidence>
<reference evidence="2" key="1">
    <citation type="submission" date="2016-10" db="EMBL/GenBank/DDBJ databases">
        <authorList>
            <person name="de Groot N.N."/>
        </authorList>
    </citation>
    <scope>NUCLEOTIDE SEQUENCE</scope>
</reference>
<dbReference type="EMBL" id="FPHG01000037">
    <property type="protein sequence ID" value="SFV59066.1"/>
    <property type="molecule type" value="Genomic_DNA"/>
</dbReference>
<feature type="transmembrane region" description="Helical" evidence="1">
    <location>
        <begin position="417"/>
        <end position="437"/>
    </location>
</feature>
<name>A0A1W1BZY3_9ZZZZ</name>
<accession>A0A1W1BZY3</accession>
<organism evidence="2">
    <name type="scientific">hydrothermal vent metagenome</name>
    <dbReference type="NCBI Taxonomy" id="652676"/>
    <lineage>
        <taxon>unclassified sequences</taxon>
        <taxon>metagenomes</taxon>
        <taxon>ecological metagenomes</taxon>
    </lineage>
</organism>
<keyword evidence="1" id="KW-0812">Transmembrane</keyword>
<protein>
    <submittedName>
        <fullName evidence="2">Uncharacterized protein</fullName>
    </submittedName>
</protein>
<sequence length="440" mass="51572">MQKETYEYISWISNASGRLQFDLTTLNGYRNDRIVGDGWHINKKEEQRTHRLFVTLLADLRDKFQKDSSEYSRIFLYATESQDGDSSYISGSFYMLDDSSSPSLYKDKKEQEFLDESIQFAQESISKAQNHLKKYLASLSPQRYIQKEICFKLYQNGFILLNTNKDNDIADIKSAYFFIKFLFHKDRFHHKNAENIIPLLKIGDSLDMSSVTTTIYESLIAYVLQQRKIDSSPISLSWLDGILLYTKSFLLTSKEFLSEKRYENKSDSLAVLSSAITEELKRKPYRASTIYQFFEDFRLFAFIITLVLAIFKFFPDDILENDILFHLIPSTPTSTVVVILIFSFSATSIVQILYNGTISHSYFSIFQKIWCNLLSFIKRQSRPNINTNIKIVQKYLIPSIIHLEMSIRRNLRWGYKLLFFMLLILILIGLLATYNYLYYV</sequence>
<gene>
    <name evidence="2" type="ORF">MNB_SV-9-1178</name>
</gene>